<protein>
    <recommendedName>
        <fullName evidence="3">Integrase core domain containing protein</fullName>
    </recommendedName>
</protein>
<dbReference type="PaxDb" id="4113-PGSC0003DMT400094338"/>
<organism evidence="1 2">
    <name type="scientific">Solanum tuberosum</name>
    <name type="common">Potato</name>
    <dbReference type="NCBI Taxonomy" id="4113"/>
    <lineage>
        <taxon>Eukaryota</taxon>
        <taxon>Viridiplantae</taxon>
        <taxon>Streptophyta</taxon>
        <taxon>Embryophyta</taxon>
        <taxon>Tracheophyta</taxon>
        <taxon>Spermatophyta</taxon>
        <taxon>Magnoliopsida</taxon>
        <taxon>eudicotyledons</taxon>
        <taxon>Gunneridae</taxon>
        <taxon>Pentapetalae</taxon>
        <taxon>asterids</taxon>
        <taxon>lamiids</taxon>
        <taxon>Solanales</taxon>
        <taxon>Solanaceae</taxon>
        <taxon>Solanoideae</taxon>
        <taxon>Solaneae</taxon>
        <taxon>Solanum</taxon>
    </lineage>
</organism>
<reference evidence="1" key="2">
    <citation type="submission" date="2015-06" db="UniProtKB">
        <authorList>
            <consortium name="EnsemblPlants"/>
        </authorList>
    </citation>
    <scope>IDENTIFICATION</scope>
    <source>
        <strain evidence="1">DM1-3 516 R44</strain>
    </source>
</reference>
<name>M1DTX5_SOLTU</name>
<accession>M1DTX5</accession>
<evidence type="ECO:0000313" key="2">
    <source>
        <dbReference type="Proteomes" id="UP000011115"/>
    </source>
</evidence>
<sequence>MQCPTHEIPDLVLLEYFYRSLNPRNRGLIDQLIPGGLERYSYETATKLLDLVAKTNKDTEKEQHLIILLGHMDNLTQKVKELEVMSKEKSKCMPPTEQGRSMDIEDKRIKDMLVTILQKLNAQDRVLEEIWENVEVLNQMSSSHSRSIELIGTRLGRVIPHLHQAQGKGLPNDVLANPKREI</sequence>
<evidence type="ECO:0008006" key="3">
    <source>
        <dbReference type="Google" id="ProtNLM"/>
    </source>
</evidence>
<keyword evidence="2" id="KW-1185">Reference proteome</keyword>
<dbReference type="InParanoid" id="M1DTX5"/>
<proteinExistence type="predicted"/>
<dbReference type="Proteomes" id="UP000011115">
    <property type="component" value="Unassembled WGS sequence"/>
</dbReference>
<dbReference type="Gramene" id="PGSC0003DMT400094338">
    <property type="protein sequence ID" value="PGSC0003DMT400094338"/>
    <property type="gene ID" value="PGSC0003DMG400043909"/>
</dbReference>
<dbReference type="HOGENOM" id="CLU_029307_3_2_1"/>
<evidence type="ECO:0000313" key="1">
    <source>
        <dbReference type="EnsemblPlants" id="PGSC0003DMT400094338"/>
    </source>
</evidence>
<reference evidence="2" key="1">
    <citation type="journal article" date="2011" name="Nature">
        <title>Genome sequence and analysis of the tuber crop potato.</title>
        <authorList>
            <consortium name="The Potato Genome Sequencing Consortium"/>
        </authorList>
    </citation>
    <scope>NUCLEOTIDE SEQUENCE [LARGE SCALE GENOMIC DNA]</scope>
    <source>
        <strain evidence="2">cv. DM1-3 516 R44</strain>
    </source>
</reference>
<dbReference type="EnsemblPlants" id="PGSC0003DMT400094338">
    <property type="protein sequence ID" value="PGSC0003DMT400094338"/>
    <property type="gene ID" value="PGSC0003DMG400043909"/>
</dbReference>
<dbReference type="AlphaFoldDB" id="M1DTX5"/>